<evidence type="ECO:0000256" key="4">
    <source>
        <dbReference type="ARBA" id="ARBA00038652"/>
    </source>
</evidence>
<dbReference type="GO" id="GO:0003677">
    <property type="term" value="F:DNA binding"/>
    <property type="evidence" value="ECO:0007669"/>
    <property type="project" value="UniProtKB-KW"/>
</dbReference>
<reference evidence="6 7" key="1">
    <citation type="submission" date="2019-03" db="EMBL/GenBank/DDBJ databases">
        <title>Draft genome sequences of novel Actinobacteria.</title>
        <authorList>
            <person name="Sahin N."/>
            <person name="Ay H."/>
            <person name="Saygin H."/>
        </authorList>
    </citation>
    <scope>NUCLEOTIDE SEQUENCE [LARGE SCALE GENOMIC DNA]</scope>
    <source>
        <strain evidence="6 7">7K502</strain>
    </source>
</reference>
<comment type="similarity">
    <text evidence="1">Belongs to the type-I restriction system S methylase family.</text>
</comment>
<evidence type="ECO:0000313" key="7">
    <source>
        <dbReference type="Proteomes" id="UP000294947"/>
    </source>
</evidence>
<dbReference type="CDD" id="cd17283">
    <property type="entry name" value="RMtype1_S_Hpy180ORF7835P_TRD2-CR2_like"/>
    <property type="match status" value="1"/>
</dbReference>
<dbReference type="InterPro" id="IPR000055">
    <property type="entry name" value="Restrct_endonuc_typeI_TRD"/>
</dbReference>
<dbReference type="OrthoDB" id="3197085at2"/>
<dbReference type="GO" id="GO:0004519">
    <property type="term" value="F:endonuclease activity"/>
    <property type="evidence" value="ECO:0007669"/>
    <property type="project" value="UniProtKB-KW"/>
</dbReference>
<dbReference type="InterPro" id="IPR051212">
    <property type="entry name" value="Type-I_RE_S_subunit"/>
</dbReference>
<dbReference type="EMBL" id="SMKW01000073">
    <property type="protein sequence ID" value="TDD39881.1"/>
    <property type="molecule type" value="Genomic_DNA"/>
</dbReference>
<protein>
    <submittedName>
        <fullName evidence="6">Restriction endonuclease subunit S</fullName>
    </submittedName>
</protein>
<sequence length="420" mass="46328">MKSYRIKDVVHVNRLVLSENTSPNFRFRYIDIGSVNDRGQIDIPADDISFESAPSRARRIAPFGAVVVSTVRTYLRAIATVPRASDPLVFSTGFAALEAGPELDPRFLAYYCRSHRFIDEVVSRSVGVSYPAVNSSDIEAIPIPVPPLEEQRRVADFLDAETARIDLLVDHHWKLLSLVGLREKATIRDVLQVHDQGDIRGEFKGRIPWLGSTPAHWGAAPLRYISRIQRGASPRPIDDPVYFDENGSYSWVRISDVTSSGKYLTRTDQKLSSLGESLSVKLEPGELFVSIAASVGKPVITKIRCCIHDGFVAIRDPKVNTEFLYYILLLGDAFDGLGKLGTQLNLNTHSVGSIAIPIPPEVEQREIVGALNREMCSSLALRGSLSRQIELLVERHQALITAAVTGQIDVSTASGRGIEE</sequence>
<evidence type="ECO:0000256" key="3">
    <source>
        <dbReference type="ARBA" id="ARBA00023125"/>
    </source>
</evidence>
<evidence type="ECO:0000256" key="2">
    <source>
        <dbReference type="ARBA" id="ARBA00022747"/>
    </source>
</evidence>
<dbReference type="PANTHER" id="PTHR43140:SF1">
    <property type="entry name" value="TYPE I RESTRICTION ENZYME ECOKI SPECIFICITY SUBUNIT"/>
    <property type="match status" value="1"/>
</dbReference>
<comment type="caution">
    <text evidence="6">The sequence shown here is derived from an EMBL/GenBank/DDBJ whole genome shotgun (WGS) entry which is preliminary data.</text>
</comment>
<dbReference type="Gene3D" id="3.90.220.20">
    <property type="entry name" value="DNA methylase specificity domains"/>
    <property type="match status" value="2"/>
</dbReference>
<dbReference type="Pfam" id="PF01420">
    <property type="entry name" value="Methylase_S"/>
    <property type="match status" value="2"/>
</dbReference>
<gene>
    <name evidence="6" type="ORF">E1288_36310</name>
</gene>
<dbReference type="SUPFAM" id="SSF116734">
    <property type="entry name" value="DNA methylase specificity domain"/>
    <property type="match status" value="2"/>
</dbReference>
<feature type="domain" description="Type I restriction modification DNA specificity" evidence="5">
    <location>
        <begin position="243"/>
        <end position="371"/>
    </location>
</feature>
<evidence type="ECO:0000256" key="1">
    <source>
        <dbReference type="ARBA" id="ARBA00010923"/>
    </source>
</evidence>
<keyword evidence="7" id="KW-1185">Reference proteome</keyword>
<evidence type="ECO:0000259" key="5">
    <source>
        <dbReference type="Pfam" id="PF01420"/>
    </source>
</evidence>
<keyword evidence="2" id="KW-0680">Restriction system</keyword>
<organism evidence="6 7">
    <name type="scientific">Saccharopolyspora elongata</name>
    <dbReference type="NCBI Taxonomy" id="2530387"/>
    <lineage>
        <taxon>Bacteria</taxon>
        <taxon>Bacillati</taxon>
        <taxon>Actinomycetota</taxon>
        <taxon>Actinomycetes</taxon>
        <taxon>Pseudonocardiales</taxon>
        <taxon>Pseudonocardiaceae</taxon>
        <taxon>Saccharopolyspora</taxon>
    </lineage>
</organism>
<keyword evidence="6" id="KW-0540">Nuclease</keyword>
<comment type="subunit">
    <text evidence="4">The methyltransferase is composed of M and S polypeptides.</text>
</comment>
<dbReference type="PANTHER" id="PTHR43140">
    <property type="entry name" value="TYPE-1 RESTRICTION ENZYME ECOKI SPECIFICITY PROTEIN"/>
    <property type="match status" value="1"/>
</dbReference>
<keyword evidence="6" id="KW-0378">Hydrolase</keyword>
<proteinExistence type="inferred from homology"/>
<name>A0A4R4Y634_9PSEU</name>
<keyword evidence="6" id="KW-0255">Endonuclease</keyword>
<evidence type="ECO:0000313" key="6">
    <source>
        <dbReference type="EMBL" id="TDD39881.1"/>
    </source>
</evidence>
<keyword evidence="3" id="KW-0238">DNA-binding</keyword>
<accession>A0A4R4Y634</accession>
<feature type="domain" description="Type I restriction modification DNA specificity" evidence="5">
    <location>
        <begin position="2"/>
        <end position="167"/>
    </location>
</feature>
<dbReference type="GO" id="GO:0009307">
    <property type="term" value="P:DNA restriction-modification system"/>
    <property type="evidence" value="ECO:0007669"/>
    <property type="project" value="UniProtKB-KW"/>
</dbReference>
<dbReference type="Proteomes" id="UP000294947">
    <property type="component" value="Unassembled WGS sequence"/>
</dbReference>
<dbReference type="InterPro" id="IPR044946">
    <property type="entry name" value="Restrct_endonuc_typeI_TRD_sf"/>
</dbReference>
<dbReference type="AlphaFoldDB" id="A0A4R4Y634"/>
<dbReference type="RefSeq" id="WP_132493217.1">
    <property type="nucleotide sequence ID" value="NZ_SMKW01000073.1"/>
</dbReference>